<keyword evidence="1" id="KW-0732">Signal</keyword>
<evidence type="ECO:0000313" key="2">
    <source>
        <dbReference type="EMBL" id="RHJ85096.1"/>
    </source>
</evidence>
<proteinExistence type="predicted"/>
<dbReference type="AlphaFoldDB" id="A0A415DWR3"/>
<accession>A0A415DWR3</accession>
<protein>
    <submittedName>
        <fullName evidence="2">Uncharacterized protein</fullName>
    </submittedName>
</protein>
<reference evidence="2 3" key="1">
    <citation type="submission" date="2018-08" db="EMBL/GenBank/DDBJ databases">
        <title>A genome reference for cultivated species of the human gut microbiota.</title>
        <authorList>
            <person name="Zou Y."/>
            <person name="Xue W."/>
            <person name="Luo G."/>
        </authorList>
    </citation>
    <scope>NUCLEOTIDE SEQUENCE [LARGE SCALE GENOMIC DNA]</scope>
    <source>
        <strain evidence="2 3">AM07-24</strain>
    </source>
</reference>
<sequence>MVKHMKKIICTVCMVAAICFCFVACSSEPSDNKSEAVLNSVQDKIILSFTGVEDDSSEIKKVSYKAKNMSDDSFTLEGILVYACDKNLSYIEATDENKSEKLAPGKESHKFEYAYDEKVEFVKVVGYKYTQNGRTCIDTFDNVMVVHRDGSTYLGNIHYTDQDILDRADVKNNQPTAYISDDEVRGILMSVANIAKTKDTTIEKACEAIGMSYDDYKGLLLRESNAKVPLDEIRGTLVVVERLRTYDGLTLSEACKTAGIDFEEYEKIVKKL</sequence>
<feature type="signal peptide" evidence="1">
    <location>
        <begin position="1"/>
        <end position="26"/>
    </location>
</feature>
<dbReference type="Proteomes" id="UP000284841">
    <property type="component" value="Unassembled WGS sequence"/>
</dbReference>
<evidence type="ECO:0000256" key="1">
    <source>
        <dbReference type="SAM" id="SignalP"/>
    </source>
</evidence>
<dbReference type="RefSeq" id="WP_118336299.1">
    <property type="nucleotide sequence ID" value="NZ_QRMS01000005.1"/>
</dbReference>
<feature type="chain" id="PRO_5019492272" evidence="1">
    <location>
        <begin position="27"/>
        <end position="272"/>
    </location>
</feature>
<gene>
    <name evidence="2" type="ORF">DW099_15450</name>
</gene>
<evidence type="ECO:0000313" key="3">
    <source>
        <dbReference type="Proteomes" id="UP000284841"/>
    </source>
</evidence>
<dbReference type="STRING" id="1776384.GCA_900086585_00095"/>
<organism evidence="2 3">
    <name type="scientific">Emergencia timonensis</name>
    <dbReference type="NCBI Taxonomy" id="1776384"/>
    <lineage>
        <taxon>Bacteria</taxon>
        <taxon>Bacillati</taxon>
        <taxon>Bacillota</taxon>
        <taxon>Clostridia</taxon>
        <taxon>Peptostreptococcales</taxon>
        <taxon>Anaerovoracaceae</taxon>
        <taxon>Emergencia</taxon>
    </lineage>
</organism>
<comment type="caution">
    <text evidence="2">The sequence shown here is derived from an EMBL/GenBank/DDBJ whole genome shotgun (WGS) entry which is preliminary data.</text>
</comment>
<keyword evidence="3" id="KW-1185">Reference proteome</keyword>
<name>A0A415DWR3_9FIRM</name>
<dbReference type="EMBL" id="QRMS01000005">
    <property type="protein sequence ID" value="RHJ85096.1"/>
    <property type="molecule type" value="Genomic_DNA"/>
</dbReference>